<proteinExistence type="predicted"/>
<dbReference type="Proteomes" id="UP000762676">
    <property type="component" value="Unassembled WGS sequence"/>
</dbReference>
<dbReference type="AlphaFoldDB" id="A0AAV4EX43"/>
<dbReference type="EMBL" id="BMAT01011046">
    <property type="protein sequence ID" value="GFR65639.1"/>
    <property type="molecule type" value="Genomic_DNA"/>
</dbReference>
<comment type="caution">
    <text evidence="2">The sequence shown here is derived from an EMBL/GenBank/DDBJ whole genome shotgun (WGS) entry which is preliminary data.</text>
</comment>
<name>A0AAV4EX43_9GAST</name>
<keyword evidence="3" id="KW-1185">Reference proteome</keyword>
<evidence type="ECO:0000256" key="1">
    <source>
        <dbReference type="SAM" id="MobiDB-lite"/>
    </source>
</evidence>
<gene>
    <name evidence="2" type="ORF">ElyMa_005536400</name>
</gene>
<evidence type="ECO:0000313" key="2">
    <source>
        <dbReference type="EMBL" id="GFR65639.1"/>
    </source>
</evidence>
<organism evidence="2 3">
    <name type="scientific">Elysia marginata</name>
    <dbReference type="NCBI Taxonomy" id="1093978"/>
    <lineage>
        <taxon>Eukaryota</taxon>
        <taxon>Metazoa</taxon>
        <taxon>Spiralia</taxon>
        <taxon>Lophotrochozoa</taxon>
        <taxon>Mollusca</taxon>
        <taxon>Gastropoda</taxon>
        <taxon>Heterobranchia</taxon>
        <taxon>Euthyneura</taxon>
        <taxon>Panpulmonata</taxon>
        <taxon>Sacoglossa</taxon>
        <taxon>Placobranchoidea</taxon>
        <taxon>Plakobranchidae</taxon>
        <taxon>Elysia</taxon>
    </lineage>
</organism>
<evidence type="ECO:0000313" key="3">
    <source>
        <dbReference type="Proteomes" id="UP000762676"/>
    </source>
</evidence>
<accession>A0AAV4EX43</accession>
<protein>
    <submittedName>
        <fullName evidence="2">Uncharacterized protein</fullName>
    </submittedName>
</protein>
<reference evidence="2 3" key="1">
    <citation type="journal article" date="2021" name="Elife">
        <title>Chloroplast acquisition without the gene transfer in kleptoplastic sea slugs, Plakobranchus ocellatus.</title>
        <authorList>
            <person name="Maeda T."/>
            <person name="Takahashi S."/>
            <person name="Yoshida T."/>
            <person name="Shimamura S."/>
            <person name="Takaki Y."/>
            <person name="Nagai Y."/>
            <person name="Toyoda A."/>
            <person name="Suzuki Y."/>
            <person name="Arimoto A."/>
            <person name="Ishii H."/>
            <person name="Satoh N."/>
            <person name="Nishiyama T."/>
            <person name="Hasebe M."/>
            <person name="Maruyama T."/>
            <person name="Minagawa J."/>
            <person name="Obokata J."/>
            <person name="Shigenobu S."/>
        </authorList>
    </citation>
    <scope>NUCLEOTIDE SEQUENCE [LARGE SCALE GENOMIC DNA]</scope>
</reference>
<sequence>MRRMSFAAPVRVHHSRQTRNVIEENKQSHPYVYKIKIRDIQTRPSALAYLRLVEATAYLGCPRRHQISSFVEGYCLMSGSPEHSQNSKLARNPRSLAHPRHTLEQGDHSTVACE</sequence>
<feature type="region of interest" description="Disordered" evidence="1">
    <location>
        <begin position="80"/>
        <end position="114"/>
    </location>
</feature>